<dbReference type="AlphaFoldDB" id="A0A6J7LFS8"/>
<organism evidence="2">
    <name type="scientific">freshwater metagenome</name>
    <dbReference type="NCBI Taxonomy" id="449393"/>
    <lineage>
        <taxon>unclassified sequences</taxon>
        <taxon>metagenomes</taxon>
        <taxon>ecological metagenomes</taxon>
    </lineage>
</organism>
<protein>
    <submittedName>
        <fullName evidence="2">Unannotated protein</fullName>
    </submittedName>
</protein>
<accession>A0A6J7LFS8</accession>
<proteinExistence type="predicted"/>
<feature type="compositionally biased region" description="Basic and acidic residues" evidence="1">
    <location>
        <begin position="41"/>
        <end position="53"/>
    </location>
</feature>
<sequence>MGADRGKPVLWATPGDVDSVRLVGVLRDVPHQDDAVTVVRRDSGQRAHPDRNRIPPGQVADHAGQLIT</sequence>
<reference evidence="2" key="1">
    <citation type="submission" date="2020-05" db="EMBL/GenBank/DDBJ databases">
        <authorList>
            <person name="Chiriac C."/>
            <person name="Salcher M."/>
            <person name="Ghai R."/>
            <person name="Kavagutti S V."/>
        </authorList>
    </citation>
    <scope>NUCLEOTIDE SEQUENCE</scope>
</reference>
<dbReference type="EMBL" id="CAFBNE010000136">
    <property type="protein sequence ID" value="CAB4967198.1"/>
    <property type="molecule type" value="Genomic_DNA"/>
</dbReference>
<evidence type="ECO:0000313" key="2">
    <source>
        <dbReference type="EMBL" id="CAB4967198.1"/>
    </source>
</evidence>
<name>A0A6J7LFS8_9ZZZZ</name>
<feature type="region of interest" description="Disordered" evidence="1">
    <location>
        <begin position="41"/>
        <end position="68"/>
    </location>
</feature>
<evidence type="ECO:0000256" key="1">
    <source>
        <dbReference type="SAM" id="MobiDB-lite"/>
    </source>
</evidence>
<gene>
    <name evidence="2" type="ORF">UFOPK3772_02917</name>
</gene>